<dbReference type="Pfam" id="PF15191">
    <property type="entry name" value="Synaptonemal_3"/>
    <property type="match status" value="1"/>
</dbReference>
<feature type="coiled-coil region" evidence="1">
    <location>
        <begin position="11"/>
        <end position="38"/>
    </location>
</feature>
<gene>
    <name evidence="2" type="ORF">MONAX_5E047378</name>
</gene>
<dbReference type="GO" id="GO:0007283">
    <property type="term" value="P:spermatogenesis"/>
    <property type="evidence" value="ECO:0007669"/>
    <property type="project" value="InterPro"/>
</dbReference>
<protein>
    <submittedName>
        <fullName evidence="2">Uncharacterized protein</fullName>
    </submittedName>
</protein>
<name>A0A5E4DDE0_MARMO</name>
<dbReference type="AlphaFoldDB" id="A0A5E4DDE0"/>
<evidence type="ECO:0000313" key="2">
    <source>
        <dbReference type="EMBL" id="VTJ92188.1"/>
    </source>
</evidence>
<dbReference type="GO" id="GO:0000801">
    <property type="term" value="C:central element"/>
    <property type="evidence" value="ECO:0007669"/>
    <property type="project" value="TreeGrafter"/>
</dbReference>
<keyword evidence="1" id="KW-0175">Coiled coil</keyword>
<reference evidence="2" key="1">
    <citation type="submission" date="2019-04" db="EMBL/GenBank/DDBJ databases">
        <authorList>
            <person name="Alioto T."/>
            <person name="Alioto T."/>
        </authorList>
    </citation>
    <scope>NUCLEOTIDE SEQUENCE [LARGE SCALE GENOMIC DNA]</scope>
</reference>
<keyword evidence="3" id="KW-1185">Reference proteome</keyword>
<dbReference type="GO" id="GO:0007130">
    <property type="term" value="P:synaptonemal complex assembly"/>
    <property type="evidence" value="ECO:0007669"/>
    <property type="project" value="InterPro"/>
</dbReference>
<dbReference type="PANTHER" id="PTHR36686">
    <property type="entry name" value="SYNAPTONEMAL COMPLEX CENTRAL ELEMENT PROTEIN 3"/>
    <property type="match status" value="1"/>
</dbReference>
<dbReference type="EMBL" id="CABDUW010014652">
    <property type="protein sequence ID" value="VTJ92188.1"/>
    <property type="molecule type" value="Genomic_DNA"/>
</dbReference>
<dbReference type="PANTHER" id="PTHR36686:SF1">
    <property type="entry name" value="SYNAPTONEMAL COMPLEX CENTRAL ELEMENT PROTEIN 3"/>
    <property type="match status" value="1"/>
</dbReference>
<proteinExistence type="predicted"/>
<sequence>MADSDSGERNYDNMLRMLSDLNKDLEKLLEEMEKISGRMLSKTACLLFNSLNIPQTSELISSVPSPNKAFLDHLPIFIAVAVPQNLTLTLDDLELFSVVLHCISAIGLLLSS</sequence>
<dbReference type="Proteomes" id="UP000335636">
    <property type="component" value="Unassembled WGS sequence"/>
</dbReference>
<dbReference type="GO" id="GO:0007131">
    <property type="term" value="P:reciprocal meiotic recombination"/>
    <property type="evidence" value="ECO:0007669"/>
    <property type="project" value="InterPro"/>
</dbReference>
<comment type="caution">
    <text evidence="2">The sequence shown here is derived from an EMBL/GenBank/DDBJ whole genome shotgun (WGS) entry which is preliminary data.</text>
</comment>
<evidence type="ECO:0000256" key="1">
    <source>
        <dbReference type="SAM" id="Coils"/>
    </source>
</evidence>
<dbReference type="InterPro" id="IPR028145">
    <property type="entry name" value="Synaptonemal_3"/>
</dbReference>
<evidence type="ECO:0000313" key="3">
    <source>
        <dbReference type="Proteomes" id="UP000335636"/>
    </source>
</evidence>
<accession>A0A5E4DDE0</accession>
<organism evidence="2 3">
    <name type="scientific">Marmota monax</name>
    <name type="common">Woodchuck</name>
    <dbReference type="NCBI Taxonomy" id="9995"/>
    <lineage>
        <taxon>Eukaryota</taxon>
        <taxon>Metazoa</taxon>
        <taxon>Chordata</taxon>
        <taxon>Craniata</taxon>
        <taxon>Vertebrata</taxon>
        <taxon>Euteleostomi</taxon>
        <taxon>Mammalia</taxon>
        <taxon>Eutheria</taxon>
        <taxon>Euarchontoglires</taxon>
        <taxon>Glires</taxon>
        <taxon>Rodentia</taxon>
        <taxon>Sciuromorpha</taxon>
        <taxon>Sciuridae</taxon>
        <taxon>Xerinae</taxon>
        <taxon>Marmotini</taxon>
        <taxon>Marmota</taxon>
    </lineage>
</organism>